<gene>
    <name evidence="2" type="ORF">LECACI_7A002060</name>
</gene>
<dbReference type="PANTHER" id="PTHR47784:SF5">
    <property type="entry name" value="STEROL UPTAKE CONTROL PROTEIN 2"/>
    <property type="match status" value="1"/>
</dbReference>
<keyword evidence="3" id="KW-1185">Reference proteome</keyword>
<evidence type="ECO:0000313" key="3">
    <source>
        <dbReference type="Proteomes" id="UP001296104"/>
    </source>
</evidence>
<organism evidence="2 3">
    <name type="scientific">Lecanosticta acicola</name>
    <dbReference type="NCBI Taxonomy" id="111012"/>
    <lineage>
        <taxon>Eukaryota</taxon>
        <taxon>Fungi</taxon>
        <taxon>Dikarya</taxon>
        <taxon>Ascomycota</taxon>
        <taxon>Pezizomycotina</taxon>
        <taxon>Dothideomycetes</taxon>
        <taxon>Dothideomycetidae</taxon>
        <taxon>Mycosphaerellales</taxon>
        <taxon>Mycosphaerellaceae</taxon>
        <taxon>Lecanosticta</taxon>
    </lineage>
</organism>
<dbReference type="InterPro" id="IPR053157">
    <property type="entry name" value="Sterol_Uptake_Regulator"/>
</dbReference>
<reference evidence="2" key="1">
    <citation type="submission" date="2023-11" db="EMBL/GenBank/DDBJ databases">
        <authorList>
            <person name="Alioto T."/>
            <person name="Alioto T."/>
            <person name="Gomez Garrido J."/>
        </authorList>
    </citation>
    <scope>NUCLEOTIDE SEQUENCE</scope>
</reference>
<dbReference type="GO" id="GO:0001228">
    <property type="term" value="F:DNA-binding transcription activator activity, RNA polymerase II-specific"/>
    <property type="evidence" value="ECO:0007669"/>
    <property type="project" value="TreeGrafter"/>
</dbReference>
<comment type="caution">
    <text evidence="2">The sequence shown here is derived from an EMBL/GenBank/DDBJ whole genome shotgun (WGS) entry which is preliminary data.</text>
</comment>
<feature type="region of interest" description="Disordered" evidence="1">
    <location>
        <begin position="214"/>
        <end position="236"/>
    </location>
</feature>
<protein>
    <submittedName>
        <fullName evidence="2">Uncharacterized protein</fullName>
    </submittedName>
</protein>
<accession>A0AAI9E880</accession>
<dbReference type="AlphaFoldDB" id="A0AAI9E880"/>
<evidence type="ECO:0000256" key="1">
    <source>
        <dbReference type="SAM" id="MobiDB-lite"/>
    </source>
</evidence>
<evidence type="ECO:0000313" key="2">
    <source>
        <dbReference type="EMBL" id="CAK3875802.1"/>
    </source>
</evidence>
<sequence length="388" mass="42890">MAAPSKSLRTACLTPVVVVEGTQKQQDFVPESVLIRQYMTCTIDSLAASGIPAEQMRLFRFKIPCLASTSHRVRRGMLTLAAMTSHSLSNNPLSGGEAEGREPYLRTAQHHGEIFVTESATHMQHLSSPSSSSSSSNASNVEENLACSLLLALLAFAWFRVRRKQEGLRLTDPAAWNWLHLLRGARTLCGFVVHSPHLPGQEVARMILLHERVGGRGGGGGRESPPPSSSQSQSRLHHSHRAMLGQFIQVSREEWSTTLSRALSRQTSLSQQQRDDLASAIQDLHLSAQHVGEVHVTDPMKLLSSWPTRISKSVVELLTSCHPFALAVYAHWLMFVMLGRETWWIDDMGAAGIREILAMSNIDQYGEGLLKWPRQLLHLSGSVSQEQS</sequence>
<dbReference type="EMBL" id="CAVMBE010000008">
    <property type="protein sequence ID" value="CAK3875802.1"/>
    <property type="molecule type" value="Genomic_DNA"/>
</dbReference>
<proteinExistence type="predicted"/>
<name>A0AAI9E880_9PEZI</name>
<dbReference type="Proteomes" id="UP001296104">
    <property type="component" value="Unassembled WGS sequence"/>
</dbReference>
<dbReference type="PANTHER" id="PTHR47784">
    <property type="entry name" value="STEROL UPTAKE CONTROL PROTEIN 2"/>
    <property type="match status" value="1"/>
</dbReference>